<dbReference type="RefSeq" id="WP_209341475.1">
    <property type="nucleotide sequence ID" value="NZ_JAGIQL010000076.1"/>
</dbReference>
<dbReference type="GO" id="GO:0030655">
    <property type="term" value="P:beta-lactam antibiotic catabolic process"/>
    <property type="evidence" value="ECO:0007669"/>
    <property type="project" value="InterPro"/>
</dbReference>
<keyword evidence="5" id="KW-1185">Reference proteome</keyword>
<accession>A0A940MGE0</accession>
<protein>
    <submittedName>
        <fullName evidence="4">Class A beta-lactamase</fullName>
    </submittedName>
</protein>
<feature type="chain" id="PRO_5039128818" evidence="2">
    <location>
        <begin position="24"/>
        <end position="311"/>
    </location>
</feature>
<dbReference type="GO" id="GO:0046677">
    <property type="term" value="P:response to antibiotic"/>
    <property type="evidence" value="ECO:0007669"/>
    <property type="project" value="InterPro"/>
</dbReference>
<dbReference type="PANTHER" id="PTHR35333:SF3">
    <property type="entry name" value="BETA-LACTAMASE-TYPE TRANSPEPTIDASE FOLD CONTAINING PROTEIN"/>
    <property type="match status" value="1"/>
</dbReference>
<name>A0A940MGE0_9ACTN</name>
<dbReference type="Pfam" id="PF13354">
    <property type="entry name" value="Beta-lactamase2"/>
    <property type="match status" value="1"/>
</dbReference>
<dbReference type="GO" id="GO:0008800">
    <property type="term" value="F:beta-lactamase activity"/>
    <property type="evidence" value="ECO:0007669"/>
    <property type="project" value="InterPro"/>
</dbReference>
<dbReference type="Proteomes" id="UP000670475">
    <property type="component" value="Unassembled WGS sequence"/>
</dbReference>
<feature type="region of interest" description="Disordered" evidence="1">
    <location>
        <begin position="183"/>
        <end position="203"/>
    </location>
</feature>
<evidence type="ECO:0000259" key="3">
    <source>
        <dbReference type="Pfam" id="PF13354"/>
    </source>
</evidence>
<dbReference type="InterPro" id="IPR000871">
    <property type="entry name" value="Beta-lactam_class-A"/>
</dbReference>
<dbReference type="Gene3D" id="3.40.710.10">
    <property type="entry name" value="DD-peptidase/beta-lactamase superfamily"/>
    <property type="match status" value="1"/>
</dbReference>
<evidence type="ECO:0000256" key="2">
    <source>
        <dbReference type="SAM" id="SignalP"/>
    </source>
</evidence>
<sequence length="311" mass="32359">MYLAKLRIAVPAAVLATTSALLAGCSSASTDSSGTSPSASAAAVSASASPAALDRSVAALEKRYHAHVGLYVLDTRTGRSVSYQADRRFAHCSTIKALAAGVLLRRTSDARLDHVITYRTSDLVSYSPITSKHVAHGMTLRAVITAALEYSDNTAENLMVAQLGGPDALESALRTMGDATTHVDRTEPSLNDATPGDTRDTSTARALGTDLRAFLLGDALPADRQRLLRNWMVHNTTGTDYIRAGVPAGWKVGDKTGSGGYGTRNDIAVAWPPGRGPVVISVLTDRGTANAPSGDALIADATRTALSALDG</sequence>
<dbReference type="InterPro" id="IPR045155">
    <property type="entry name" value="Beta-lactam_cat"/>
</dbReference>
<reference evidence="4" key="1">
    <citation type="submission" date="2021-03" db="EMBL/GenBank/DDBJ databases">
        <title>Whole genome sequence of Streptomyces bomunensis MMS17-BM035.</title>
        <authorList>
            <person name="Lee J.H."/>
        </authorList>
    </citation>
    <scope>NUCLEOTIDE SEQUENCE</scope>
    <source>
        <strain evidence="4">MMS17-BM035</strain>
    </source>
</reference>
<evidence type="ECO:0000256" key="1">
    <source>
        <dbReference type="SAM" id="MobiDB-lite"/>
    </source>
</evidence>
<dbReference type="PROSITE" id="PS51257">
    <property type="entry name" value="PROKAR_LIPOPROTEIN"/>
    <property type="match status" value="1"/>
</dbReference>
<evidence type="ECO:0000313" key="5">
    <source>
        <dbReference type="Proteomes" id="UP000670475"/>
    </source>
</evidence>
<dbReference type="NCBIfam" id="NF033103">
    <property type="entry name" value="bla_class_A"/>
    <property type="match status" value="1"/>
</dbReference>
<dbReference type="AlphaFoldDB" id="A0A940MGE0"/>
<proteinExistence type="predicted"/>
<comment type="caution">
    <text evidence="4">The sequence shown here is derived from an EMBL/GenBank/DDBJ whole genome shotgun (WGS) entry which is preliminary data.</text>
</comment>
<dbReference type="InterPro" id="IPR012338">
    <property type="entry name" value="Beta-lactam/transpept-like"/>
</dbReference>
<evidence type="ECO:0000313" key="4">
    <source>
        <dbReference type="EMBL" id="MBP0459545.1"/>
    </source>
</evidence>
<dbReference type="PRINTS" id="PR00118">
    <property type="entry name" value="BLACTAMASEA"/>
</dbReference>
<feature type="signal peptide" evidence="2">
    <location>
        <begin position="1"/>
        <end position="23"/>
    </location>
</feature>
<dbReference type="EMBL" id="JAGIQL010000076">
    <property type="protein sequence ID" value="MBP0459545.1"/>
    <property type="molecule type" value="Genomic_DNA"/>
</dbReference>
<feature type="domain" description="Beta-lactamase class A catalytic" evidence="3">
    <location>
        <begin position="69"/>
        <end position="284"/>
    </location>
</feature>
<keyword evidence="2" id="KW-0732">Signal</keyword>
<dbReference type="SUPFAM" id="SSF56601">
    <property type="entry name" value="beta-lactamase/transpeptidase-like"/>
    <property type="match status" value="1"/>
</dbReference>
<organism evidence="4 5">
    <name type="scientific">Streptomyces montanisoli</name>
    <dbReference type="NCBI Taxonomy" id="2798581"/>
    <lineage>
        <taxon>Bacteria</taxon>
        <taxon>Bacillati</taxon>
        <taxon>Actinomycetota</taxon>
        <taxon>Actinomycetes</taxon>
        <taxon>Kitasatosporales</taxon>
        <taxon>Streptomycetaceae</taxon>
        <taxon>Streptomyces</taxon>
    </lineage>
</organism>
<gene>
    <name evidence="4" type="primary">bla</name>
    <name evidence="4" type="ORF">JFN87_18850</name>
</gene>
<dbReference type="PANTHER" id="PTHR35333">
    <property type="entry name" value="BETA-LACTAMASE"/>
    <property type="match status" value="1"/>
</dbReference>